<feature type="non-terminal residue" evidence="3">
    <location>
        <position position="208"/>
    </location>
</feature>
<name>A0A0B7AD70_9EUPU</name>
<dbReference type="GO" id="GO:0051233">
    <property type="term" value="C:spindle midzone"/>
    <property type="evidence" value="ECO:0007669"/>
    <property type="project" value="TreeGrafter"/>
</dbReference>
<protein>
    <submittedName>
        <fullName evidence="3">Uncharacterized protein</fullName>
    </submittedName>
</protein>
<feature type="region of interest" description="Disordered" evidence="2">
    <location>
        <begin position="164"/>
        <end position="208"/>
    </location>
</feature>
<dbReference type="SUPFAM" id="SSF57997">
    <property type="entry name" value="Tropomyosin"/>
    <property type="match status" value="1"/>
</dbReference>
<dbReference type="GO" id="GO:0000281">
    <property type="term" value="P:mitotic cytokinesis"/>
    <property type="evidence" value="ECO:0007669"/>
    <property type="project" value="TreeGrafter"/>
</dbReference>
<dbReference type="GO" id="GO:0097149">
    <property type="term" value="C:centralspindlin complex"/>
    <property type="evidence" value="ECO:0007669"/>
    <property type="project" value="TreeGrafter"/>
</dbReference>
<keyword evidence="1" id="KW-0175">Coiled coil</keyword>
<dbReference type="GO" id="GO:0005634">
    <property type="term" value="C:nucleus"/>
    <property type="evidence" value="ECO:0007669"/>
    <property type="project" value="TreeGrafter"/>
</dbReference>
<feature type="coiled-coil region" evidence="1">
    <location>
        <begin position="43"/>
        <end position="84"/>
    </location>
</feature>
<organism evidence="3">
    <name type="scientific">Arion vulgaris</name>
    <dbReference type="NCBI Taxonomy" id="1028688"/>
    <lineage>
        <taxon>Eukaryota</taxon>
        <taxon>Metazoa</taxon>
        <taxon>Spiralia</taxon>
        <taxon>Lophotrochozoa</taxon>
        <taxon>Mollusca</taxon>
        <taxon>Gastropoda</taxon>
        <taxon>Heterobranchia</taxon>
        <taxon>Euthyneura</taxon>
        <taxon>Panpulmonata</taxon>
        <taxon>Eupulmonata</taxon>
        <taxon>Stylommatophora</taxon>
        <taxon>Helicina</taxon>
        <taxon>Arionoidea</taxon>
        <taxon>Arionidae</taxon>
        <taxon>Arion</taxon>
    </lineage>
</organism>
<dbReference type="PANTHER" id="PTHR46199">
    <property type="entry name" value="RAC GTPASE-ACTIVATING PROTEIN 1"/>
    <property type="match status" value="1"/>
</dbReference>
<accession>A0A0B7AD70</accession>
<dbReference type="AlphaFoldDB" id="A0A0B7AD70"/>
<dbReference type="GO" id="GO:0032154">
    <property type="term" value="C:cleavage furrow"/>
    <property type="evidence" value="ECO:0007669"/>
    <property type="project" value="TreeGrafter"/>
</dbReference>
<gene>
    <name evidence="3" type="primary">ORF107543</name>
</gene>
<dbReference type="GO" id="GO:0030496">
    <property type="term" value="C:midbody"/>
    <property type="evidence" value="ECO:0007669"/>
    <property type="project" value="TreeGrafter"/>
</dbReference>
<evidence type="ECO:0000256" key="1">
    <source>
        <dbReference type="SAM" id="Coils"/>
    </source>
</evidence>
<dbReference type="GO" id="GO:0007266">
    <property type="term" value="P:Rho protein signal transduction"/>
    <property type="evidence" value="ECO:0007669"/>
    <property type="project" value="TreeGrafter"/>
</dbReference>
<dbReference type="GO" id="GO:0005096">
    <property type="term" value="F:GTPase activator activity"/>
    <property type="evidence" value="ECO:0007669"/>
    <property type="project" value="TreeGrafter"/>
</dbReference>
<evidence type="ECO:0000256" key="2">
    <source>
        <dbReference type="SAM" id="MobiDB-lite"/>
    </source>
</evidence>
<dbReference type="PANTHER" id="PTHR46199:SF3">
    <property type="entry name" value="RAC GTPASE-ACTIVATING PROTEIN 1"/>
    <property type="match status" value="1"/>
</dbReference>
<proteinExistence type="predicted"/>
<sequence length="208" mass="24167">MTLKRTKMENNVSLVSQFDDLMRKASVLQSGCEAEFVAFAMNQDEARKKWLNAEQKNESLEDKVKRLESQSSSLDTQLKHARMQAEYELQRRKAAEREKDDMDRQIGVIRELLNDKNSKSVLHENDRDRLAAIANIQRQSSHVDVSNPRLNTIMEHSASFLSDVSYDKTEEDPLSYTHLRNGRKYKRPSAPPEEEMDNTPPKRQRDES</sequence>
<reference evidence="3" key="1">
    <citation type="submission" date="2014-12" db="EMBL/GenBank/DDBJ databases">
        <title>Insight into the proteome of Arion vulgaris.</title>
        <authorList>
            <person name="Aradska J."/>
            <person name="Bulat T."/>
            <person name="Smidak R."/>
            <person name="Sarate P."/>
            <person name="Gangsoo J."/>
            <person name="Sialana F."/>
            <person name="Bilban M."/>
            <person name="Lubec G."/>
        </authorList>
    </citation>
    <scope>NUCLEOTIDE SEQUENCE</scope>
    <source>
        <tissue evidence="3">Skin</tissue>
    </source>
</reference>
<evidence type="ECO:0000313" key="3">
    <source>
        <dbReference type="EMBL" id="CEK77951.1"/>
    </source>
</evidence>
<dbReference type="GO" id="GO:0051256">
    <property type="term" value="P:mitotic spindle midzone assembly"/>
    <property type="evidence" value="ECO:0007669"/>
    <property type="project" value="TreeGrafter"/>
</dbReference>
<dbReference type="EMBL" id="HACG01031086">
    <property type="protein sequence ID" value="CEK77951.1"/>
    <property type="molecule type" value="Transcribed_RNA"/>
</dbReference>